<dbReference type="InterPro" id="IPR035225">
    <property type="entry name" value="DUF5338"/>
</dbReference>
<dbReference type="GeneID" id="39462802"/>
<dbReference type="RefSeq" id="WP_131072147.1">
    <property type="nucleotide sequence ID" value="NZ_CP036314.1"/>
</dbReference>
<dbReference type="Pfam" id="PF17273">
    <property type="entry name" value="DUF5338"/>
    <property type="match status" value="1"/>
</dbReference>
<feature type="region of interest" description="Disordered" evidence="1">
    <location>
        <begin position="60"/>
        <end position="122"/>
    </location>
</feature>
<feature type="compositionally biased region" description="Low complexity" evidence="1">
    <location>
        <begin position="73"/>
        <end position="85"/>
    </location>
</feature>
<keyword evidence="3" id="KW-1185">Reference proteome</keyword>
<sequence length="122" mass="13942">MMNLKQSCKSQFLAVWKEASEYIEQGYTKKAIYNFFCEQKKIDMSYVAWTKLINNANEVHPFAQTSTPKKKSTPNSSPTKSKSITVNKKGFQHNSRPYASQSDLKPQEKKDLPVTLISKGDM</sequence>
<evidence type="ECO:0000256" key="1">
    <source>
        <dbReference type="SAM" id="MobiDB-lite"/>
    </source>
</evidence>
<accession>A0ABX5RLA5</accession>
<reference evidence="2 3" key="1">
    <citation type="submission" date="2019-02" db="EMBL/GenBank/DDBJ databases">
        <title>Complete genome sequence of Desulfobacter hydrogenophilus AcRS1.</title>
        <authorList>
            <person name="Marietou A."/>
            <person name="Lund M.B."/>
            <person name="Marshall I.P.G."/>
            <person name="Schreiber L."/>
            <person name="Jorgensen B."/>
        </authorList>
    </citation>
    <scope>NUCLEOTIDE SEQUENCE [LARGE SCALE GENOMIC DNA]</scope>
    <source>
        <strain evidence="2 3">AcRS1</strain>
        <plasmid evidence="2 3">unnamed1</plasmid>
    </source>
</reference>
<evidence type="ECO:0000313" key="2">
    <source>
        <dbReference type="EMBL" id="QBH15712.1"/>
    </source>
</evidence>
<name>A0ABX5RLA5_9BACT</name>
<proteinExistence type="predicted"/>
<feature type="compositionally biased region" description="Polar residues" evidence="1">
    <location>
        <begin position="92"/>
        <end position="104"/>
    </location>
</feature>
<evidence type="ECO:0000313" key="3">
    <source>
        <dbReference type="Proteomes" id="UP000293902"/>
    </source>
</evidence>
<dbReference type="Proteomes" id="UP000293902">
    <property type="component" value="Plasmid unnamed1"/>
</dbReference>
<keyword evidence="2" id="KW-0614">Plasmid</keyword>
<gene>
    <name evidence="2" type="ORF">EYB58_22835</name>
</gene>
<organism evidence="2 3">
    <name type="scientific">Desulfobacter hydrogenophilus</name>
    <dbReference type="NCBI Taxonomy" id="2291"/>
    <lineage>
        <taxon>Bacteria</taxon>
        <taxon>Pseudomonadati</taxon>
        <taxon>Thermodesulfobacteriota</taxon>
        <taxon>Desulfobacteria</taxon>
        <taxon>Desulfobacterales</taxon>
        <taxon>Desulfobacteraceae</taxon>
        <taxon>Desulfobacter</taxon>
    </lineage>
</organism>
<dbReference type="EMBL" id="CP036314">
    <property type="protein sequence ID" value="QBH15712.1"/>
    <property type="molecule type" value="Genomic_DNA"/>
</dbReference>
<geneLocation type="plasmid" evidence="2 3">
    <name>unnamed1</name>
</geneLocation>
<protein>
    <submittedName>
        <fullName evidence="2">Uncharacterized protein</fullName>
    </submittedName>
</protein>